<proteinExistence type="predicted"/>
<reference evidence="3" key="1">
    <citation type="submission" date="2021-04" db="EMBL/GenBank/DDBJ databases">
        <authorList>
            <person name="Rodrigo-Torres L."/>
            <person name="Arahal R. D."/>
            <person name="Lucena T."/>
        </authorList>
    </citation>
    <scope>NUCLEOTIDE SEQUENCE</scope>
    <source>
        <strain evidence="3">AS29M-1</strain>
    </source>
</reference>
<dbReference type="PROSITE" id="PS51257">
    <property type="entry name" value="PROKAR_LIPOPROTEIN"/>
    <property type="match status" value="1"/>
</dbReference>
<dbReference type="KEGG" id="ptan:CRYO30217_00126"/>
<dbReference type="RefSeq" id="WP_258540371.1">
    <property type="nucleotide sequence ID" value="NZ_OU015584.1"/>
</dbReference>
<dbReference type="Pfam" id="PF11412">
    <property type="entry name" value="DsbD_N"/>
    <property type="match status" value="1"/>
</dbReference>
<evidence type="ECO:0000259" key="2">
    <source>
        <dbReference type="Pfam" id="PF11412"/>
    </source>
</evidence>
<dbReference type="Proteomes" id="UP000683507">
    <property type="component" value="Chromosome"/>
</dbReference>
<organism evidence="3 4">
    <name type="scientific">Parvicella tangerina</name>
    <dbReference type="NCBI Taxonomy" id="2829795"/>
    <lineage>
        <taxon>Bacteria</taxon>
        <taxon>Pseudomonadati</taxon>
        <taxon>Bacteroidota</taxon>
        <taxon>Flavobacteriia</taxon>
        <taxon>Flavobacteriales</taxon>
        <taxon>Parvicellaceae</taxon>
        <taxon>Parvicella</taxon>
    </lineage>
</organism>
<keyword evidence="4" id="KW-1185">Reference proteome</keyword>
<sequence>MKKIHTLFLFLFFLSCGTASYSQHNPVSFQTSTHGDTLVFDAHIESGWHLYAANLPDPTGGPLPTEIVYDDPAPELIGGILEPKGHVEMDESFGVEVKYFENKTYYKQVLASTAKEHITGTIYYMVCNDEMCIPLEYKFSVNP</sequence>
<dbReference type="InterPro" id="IPR028250">
    <property type="entry name" value="DsbDN"/>
</dbReference>
<feature type="domain" description="Thiol:disulfide interchange protein DsbD N-terminal" evidence="2">
    <location>
        <begin position="28"/>
        <end position="139"/>
    </location>
</feature>
<feature type="chain" id="PRO_5036872959" description="Thiol:disulfide interchange protein DsbD N-terminal domain-containing protein" evidence="1">
    <location>
        <begin position="22"/>
        <end position="143"/>
    </location>
</feature>
<name>A0A916JJT0_9FLAO</name>
<dbReference type="InterPro" id="IPR036929">
    <property type="entry name" value="DsbDN_sf"/>
</dbReference>
<protein>
    <recommendedName>
        <fullName evidence="2">Thiol:disulfide interchange protein DsbD N-terminal domain-containing protein</fullName>
    </recommendedName>
</protein>
<evidence type="ECO:0000313" key="3">
    <source>
        <dbReference type="EMBL" id="CAG5076514.1"/>
    </source>
</evidence>
<dbReference type="Gene3D" id="2.60.40.1250">
    <property type="entry name" value="Thiol:disulfide interchange protein DsbD, N-terminal domain"/>
    <property type="match status" value="1"/>
</dbReference>
<evidence type="ECO:0000313" key="4">
    <source>
        <dbReference type="Proteomes" id="UP000683507"/>
    </source>
</evidence>
<keyword evidence="1" id="KW-0732">Signal</keyword>
<gene>
    <name evidence="3" type="ORF">CRYO30217_00126</name>
</gene>
<dbReference type="EMBL" id="OU015584">
    <property type="protein sequence ID" value="CAG5076514.1"/>
    <property type="molecule type" value="Genomic_DNA"/>
</dbReference>
<dbReference type="AlphaFoldDB" id="A0A916JJT0"/>
<feature type="signal peptide" evidence="1">
    <location>
        <begin position="1"/>
        <end position="21"/>
    </location>
</feature>
<evidence type="ECO:0000256" key="1">
    <source>
        <dbReference type="SAM" id="SignalP"/>
    </source>
</evidence>
<accession>A0A916JJT0</accession>